<sequence>MSLVKIPFLLSGAVANYVTMTPPTPMVPPEQRAKEVTAFERLFSSSARLLALCIKMVTVSGGIVEVLVITANHFPSHPLSQKILDALIVGPPSLARRIAFSPLFLAGTAIGIAGSYLRWQCYHALGRLFTFEVSIREQHKLITTGPYSYVRHPAYAGAFASTYGLSLTYVAPGSWLRECGILRTRGARIAIGAYVALVLYSSIAVLRRAPQEDALLRKEFGEEWNAWAKKVPYRIFPFIF</sequence>
<name>A0A165QVL1_9APHY</name>
<dbReference type="AlphaFoldDB" id="A0A165QVL1"/>
<proteinExistence type="inferred from homology"/>
<keyword evidence="5" id="KW-0256">Endoplasmic reticulum</keyword>
<evidence type="ECO:0000256" key="3">
    <source>
        <dbReference type="ARBA" id="ARBA00022989"/>
    </source>
</evidence>
<feature type="transmembrane region" description="Helical" evidence="5">
    <location>
        <begin position="186"/>
        <end position="206"/>
    </location>
</feature>
<dbReference type="InterPro" id="IPR007269">
    <property type="entry name" value="ICMT_MeTrfase"/>
</dbReference>
<keyword evidence="5" id="KW-0489">Methyltransferase</keyword>
<keyword evidence="4 5" id="KW-0472">Membrane</keyword>
<keyword evidence="5" id="KW-0949">S-adenosyl-L-methionine</keyword>
<dbReference type="OrthoDB" id="422086at2759"/>
<keyword evidence="5" id="KW-0808">Transferase</keyword>
<dbReference type="Gene3D" id="1.20.120.1630">
    <property type="match status" value="1"/>
</dbReference>
<keyword evidence="2 5" id="KW-0812">Transmembrane</keyword>
<protein>
    <recommendedName>
        <fullName evidence="5">Protein-S-isoprenylcysteine O-methyltransferase</fullName>
        <ecNumber evidence="5">2.1.1.100</ecNumber>
    </recommendedName>
</protein>
<feature type="transmembrane region" description="Helical" evidence="5">
    <location>
        <begin position="94"/>
        <end position="117"/>
    </location>
</feature>
<keyword evidence="7" id="KW-1185">Reference proteome</keyword>
<dbReference type="GO" id="GO:0032259">
    <property type="term" value="P:methylation"/>
    <property type="evidence" value="ECO:0007669"/>
    <property type="project" value="UniProtKB-KW"/>
</dbReference>
<evidence type="ECO:0000256" key="2">
    <source>
        <dbReference type="ARBA" id="ARBA00022692"/>
    </source>
</evidence>
<dbReference type="PANTHER" id="PTHR12714">
    <property type="entry name" value="PROTEIN-S ISOPRENYLCYSTEINE O-METHYLTRANSFERASE"/>
    <property type="match status" value="1"/>
</dbReference>
<evidence type="ECO:0000256" key="1">
    <source>
        <dbReference type="ARBA" id="ARBA00004141"/>
    </source>
</evidence>
<keyword evidence="3 5" id="KW-1133">Transmembrane helix</keyword>
<comment type="similarity">
    <text evidence="5">Belongs to the class VI-like SAM-binding methyltransferase superfamily. Isoprenylcysteine carboxyl methyltransferase family.</text>
</comment>
<comment type="subcellular location">
    <subcellularLocation>
        <location evidence="5">Endoplasmic reticulum membrane</location>
        <topology evidence="5">Multi-pass membrane protein</topology>
    </subcellularLocation>
    <subcellularLocation>
        <location evidence="1">Membrane</location>
        <topology evidence="1">Multi-pass membrane protein</topology>
    </subcellularLocation>
</comment>
<accession>A0A165QVL1</accession>
<comment type="caution">
    <text evidence="5">Lacks conserved residue(s) required for the propagation of feature annotation.</text>
</comment>
<dbReference type="PANTHER" id="PTHR12714:SF9">
    <property type="entry name" value="PROTEIN-S-ISOPRENYLCYSTEINE O-METHYLTRANSFERASE"/>
    <property type="match status" value="1"/>
</dbReference>
<evidence type="ECO:0000256" key="4">
    <source>
        <dbReference type="ARBA" id="ARBA00023136"/>
    </source>
</evidence>
<dbReference type="EC" id="2.1.1.100" evidence="5"/>
<dbReference type="EMBL" id="KV429054">
    <property type="protein sequence ID" value="KZT69989.1"/>
    <property type="molecule type" value="Genomic_DNA"/>
</dbReference>
<evidence type="ECO:0000256" key="5">
    <source>
        <dbReference type="RuleBase" id="RU362022"/>
    </source>
</evidence>
<dbReference type="Proteomes" id="UP000076727">
    <property type="component" value="Unassembled WGS sequence"/>
</dbReference>
<dbReference type="GO" id="GO:0005789">
    <property type="term" value="C:endoplasmic reticulum membrane"/>
    <property type="evidence" value="ECO:0007669"/>
    <property type="project" value="UniProtKB-SubCell"/>
</dbReference>
<dbReference type="Pfam" id="PF04140">
    <property type="entry name" value="ICMT"/>
    <property type="match status" value="1"/>
</dbReference>
<evidence type="ECO:0000313" key="6">
    <source>
        <dbReference type="EMBL" id="KZT69989.1"/>
    </source>
</evidence>
<comment type="catalytic activity">
    <reaction evidence="5">
        <text>[protein]-C-terminal S-[(2E,6E)-farnesyl]-L-cysteine + S-adenosyl-L-methionine = [protein]-C-terminal S-[(2E,6E)-farnesyl]-L-cysteine methyl ester + S-adenosyl-L-homocysteine</text>
        <dbReference type="Rhea" id="RHEA:21672"/>
        <dbReference type="Rhea" id="RHEA-COMP:12125"/>
        <dbReference type="Rhea" id="RHEA-COMP:12126"/>
        <dbReference type="ChEBI" id="CHEBI:57856"/>
        <dbReference type="ChEBI" id="CHEBI:59789"/>
        <dbReference type="ChEBI" id="CHEBI:90510"/>
        <dbReference type="ChEBI" id="CHEBI:90511"/>
        <dbReference type="EC" id="2.1.1.100"/>
    </reaction>
</comment>
<reference evidence="6 7" key="1">
    <citation type="journal article" date="2016" name="Mol. Biol. Evol.">
        <title>Comparative Genomics of Early-Diverging Mushroom-Forming Fungi Provides Insights into the Origins of Lignocellulose Decay Capabilities.</title>
        <authorList>
            <person name="Nagy L.G."/>
            <person name="Riley R."/>
            <person name="Tritt A."/>
            <person name="Adam C."/>
            <person name="Daum C."/>
            <person name="Floudas D."/>
            <person name="Sun H."/>
            <person name="Yadav J.S."/>
            <person name="Pangilinan J."/>
            <person name="Larsson K.H."/>
            <person name="Matsuura K."/>
            <person name="Barry K."/>
            <person name="Labutti K."/>
            <person name="Kuo R."/>
            <person name="Ohm R.A."/>
            <person name="Bhattacharya S.S."/>
            <person name="Shirouzu T."/>
            <person name="Yoshinaga Y."/>
            <person name="Martin F.M."/>
            <person name="Grigoriev I.V."/>
            <person name="Hibbett D.S."/>
        </authorList>
    </citation>
    <scope>NUCLEOTIDE SEQUENCE [LARGE SCALE GENOMIC DNA]</scope>
    <source>
        <strain evidence="6 7">L-15889</strain>
    </source>
</reference>
<organism evidence="6 7">
    <name type="scientific">Daedalea quercina L-15889</name>
    <dbReference type="NCBI Taxonomy" id="1314783"/>
    <lineage>
        <taxon>Eukaryota</taxon>
        <taxon>Fungi</taxon>
        <taxon>Dikarya</taxon>
        <taxon>Basidiomycota</taxon>
        <taxon>Agaricomycotina</taxon>
        <taxon>Agaricomycetes</taxon>
        <taxon>Polyporales</taxon>
        <taxon>Fomitopsis</taxon>
    </lineage>
</organism>
<dbReference type="GO" id="GO:0004671">
    <property type="term" value="F:protein C-terminal S-isoprenylcysteine carboxyl O-methyltransferase activity"/>
    <property type="evidence" value="ECO:0007669"/>
    <property type="project" value="UniProtKB-EC"/>
</dbReference>
<gene>
    <name evidence="6" type="ORF">DAEQUDRAFT_709353</name>
</gene>
<evidence type="ECO:0000313" key="7">
    <source>
        <dbReference type="Proteomes" id="UP000076727"/>
    </source>
</evidence>
<dbReference type="STRING" id="1314783.A0A165QVL1"/>